<accession>A0A4R7TEU7</accession>
<organism evidence="2 3">
    <name type="scientific">Kribbella voronezhensis</name>
    <dbReference type="NCBI Taxonomy" id="2512212"/>
    <lineage>
        <taxon>Bacteria</taxon>
        <taxon>Bacillati</taxon>
        <taxon>Actinomycetota</taxon>
        <taxon>Actinomycetes</taxon>
        <taxon>Propionibacteriales</taxon>
        <taxon>Kribbellaceae</taxon>
        <taxon>Kribbella</taxon>
    </lineage>
</organism>
<keyword evidence="2" id="KW-0489">Methyltransferase</keyword>
<dbReference type="SUPFAM" id="SSF53335">
    <property type="entry name" value="S-adenosyl-L-methionine-dependent methyltransferases"/>
    <property type="match status" value="1"/>
</dbReference>
<sequence>MAQYALLILPSTNRVYAESSTELTMAELALFGRTALETPVHDIARTTIGGVPYVTFEADDLAEADAAKLANLSSIYALFRFDGKLLEPVHLQSLDRLDSDLITIPKYQGKTNELFTKLLLNVTLLSSDFAGDLLERKFSVIDPLCGRGTTMNQALMYGFDAAGVDVDRKDFEAYGTFVQTWLKRKRLKHEAEVIRVRRDGRVAAHRLQVSFGLTKEDWKAGDKLNLSYVNADTTKALDFYKPGSFDLVVTDAPYGVQHGSRTAESGLHRSPIDLLKAAAPVWARLLRRGGALGIAWNTNVAKRDAAIEILAAAGLEPLDDPPYQDFVHRVDQAIVRDILVARRPS</sequence>
<evidence type="ECO:0000313" key="2">
    <source>
        <dbReference type="EMBL" id="TDU90731.1"/>
    </source>
</evidence>
<protein>
    <submittedName>
        <fullName evidence="2">Putative RNA methylase family UPF0020</fullName>
    </submittedName>
</protein>
<dbReference type="EMBL" id="SOCE01000001">
    <property type="protein sequence ID" value="TDU90731.1"/>
    <property type="molecule type" value="Genomic_DNA"/>
</dbReference>
<evidence type="ECO:0000259" key="1">
    <source>
        <dbReference type="Pfam" id="PF01170"/>
    </source>
</evidence>
<keyword evidence="2" id="KW-0808">Transferase</keyword>
<dbReference type="AlphaFoldDB" id="A0A4R7TEU7"/>
<proteinExistence type="predicted"/>
<dbReference type="GO" id="GO:0008168">
    <property type="term" value="F:methyltransferase activity"/>
    <property type="evidence" value="ECO:0007669"/>
    <property type="project" value="UniProtKB-KW"/>
</dbReference>
<dbReference type="GO" id="GO:0032259">
    <property type="term" value="P:methylation"/>
    <property type="evidence" value="ECO:0007669"/>
    <property type="project" value="UniProtKB-KW"/>
</dbReference>
<name>A0A4R7TEU7_9ACTN</name>
<gene>
    <name evidence="2" type="ORF">EV138_4325</name>
</gene>
<dbReference type="Pfam" id="PF01170">
    <property type="entry name" value="UPF0020"/>
    <property type="match status" value="1"/>
</dbReference>
<keyword evidence="3" id="KW-1185">Reference proteome</keyword>
<dbReference type="Gene3D" id="3.40.50.150">
    <property type="entry name" value="Vaccinia Virus protein VP39"/>
    <property type="match status" value="1"/>
</dbReference>
<dbReference type="InterPro" id="IPR000241">
    <property type="entry name" value="RlmKL-like_Mtase"/>
</dbReference>
<dbReference type="OrthoDB" id="1637728at2"/>
<reference evidence="2 3" key="1">
    <citation type="submission" date="2019-03" db="EMBL/GenBank/DDBJ databases">
        <title>Genomic Encyclopedia of Type Strains, Phase III (KMG-III): the genomes of soil and plant-associated and newly described type strains.</title>
        <authorList>
            <person name="Whitman W."/>
        </authorList>
    </citation>
    <scope>NUCLEOTIDE SEQUENCE [LARGE SCALE GENOMIC DNA]</scope>
    <source>
        <strain evidence="2 3">VKM Ac-2575</strain>
    </source>
</reference>
<dbReference type="Proteomes" id="UP000295151">
    <property type="component" value="Unassembled WGS sequence"/>
</dbReference>
<dbReference type="InterPro" id="IPR029063">
    <property type="entry name" value="SAM-dependent_MTases_sf"/>
</dbReference>
<feature type="domain" description="Ribosomal RNA large subunit methyltransferase K/L-like methyltransferase" evidence="1">
    <location>
        <begin position="139"/>
        <end position="277"/>
    </location>
</feature>
<dbReference type="RefSeq" id="WP_133980604.1">
    <property type="nucleotide sequence ID" value="NZ_SOCE01000001.1"/>
</dbReference>
<comment type="caution">
    <text evidence="2">The sequence shown here is derived from an EMBL/GenBank/DDBJ whole genome shotgun (WGS) entry which is preliminary data.</text>
</comment>
<evidence type="ECO:0000313" key="3">
    <source>
        <dbReference type="Proteomes" id="UP000295151"/>
    </source>
</evidence>